<evidence type="ECO:0000313" key="2">
    <source>
        <dbReference type="Proteomes" id="UP000247781"/>
    </source>
</evidence>
<reference evidence="2" key="1">
    <citation type="submission" date="2018-05" db="EMBL/GenBank/DDBJ databases">
        <authorList>
            <person name="Deangelis K."/>
            <person name="Huntemann M."/>
            <person name="Clum A."/>
            <person name="Pillay M."/>
            <person name="Palaniappan K."/>
            <person name="Varghese N."/>
            <person name="Mikhailova N."/>
            <person name="Stamatis D."/>
            <person name="Reddy T."/>
            <person name="Daum C."/>
            <person name="Shapiro N."/>
            <person name="Ivanova N."/>
            <person name="Kyrpides N."/>
            <person name="Woyke T."/>
        </authorList>
    </citation>
    <scope>NUCLEOTIDE SEQUENCE [LARGE SCALE GENOMIC DNA]</scope>
    <source>
        <strain evidence="2">GAS496</strain>
    </source>
</reference>
<proteinExistence type="predicted"/>
<accession>A0A318H228</accession>
<keyword evidence="2" id="KW-1185">Reference proteome</keyword>
<name>A0A318H228_9MYCO</name>
<sequence>MGALLAARLGRVGEILMSESRGEAHPVPPAHQKPGGAAVKVPRTININGWSDGAATVDRVSCLDTGLPPPIASRQPGHG</sequence>
<comment type="caution">
    <text evidence="1">The sequence shown here is derived from an EMBL/GenBank/DDBJ whole genome shotgun (WGS) entry which is preliminary data.</text>
</comment>
<reference evidence="1 2" key="2">
    <citation type="submission" date="2018-06" db="EMBL/GenBank/DDBJ databases">
        <title>Sequencing of bacterial isolates from soil warming experiment in Harvard Forest, Massachusetts, USA.</title>
        <authorList>
            <person name="Deangelis K.PhD."/>
        </authorList>
    </citation>
    <scope>NUCLEOTIDE SEQUENCE [LARGE SCALE GENOMIC DNA]</scope>
    <source>
        <strain evidence="1 2">GAS496</strain>
    </source>
</reference>
<dbReference type="EMBL" id="QJJU01000048">
    <property type="protein sequence ID" value="PXW97390.1"/>
    <property type="molecule type" value="Genomic_DNA"/>
</dbReference>
<dbReference type="Proteomes" id="UP000247781">
    <property type="component" value="Unassembled WGS sequence"/>
</dbReference>
<organism evidence="1 2">
    <name type="scientific">Mycolicibacterium moriokaense</name>
    <dbReference type="NCBI Taxonomy" id="39691"/>
    <lineage>
        <taxon>Bacteria</taxon>
        <taxon>Bacillati</taxon>
        <taxon>Actinomycetota</taxon>
        <taxon>Actinomycetes</taxon>
        <taxon>Mycobacteriales</taxon>
        <taxon>Mycobacteriaceae</taxon>
        <taxon>Mycolicibacterium</taxon>
    </lineage>
</organism>
<evidence type="ECO:0000313" key="1">
    <source>
        <dbReference type="EMBL" id="PXW97390.1"/>
    </source>
</evidence>
<dbReference type="AlphaFoldDB" id="A0A318H228"/>
<protein>
    <submittedName>
        <fullName evidence="1">Uncharacterized protein</fullName>
    </submittedName>
</protein>
<gene>
    <name evidence="1" type="ORF">C8E89_14811</name>
</gene>